<organism evidence="1">
    <name type="scientific">Arion vulgaris</name>
    <dbReference type="NCBI Taxonomy" id="1028688"/>
    <lineage>
        <taxon>Eukaryota</taxon>
        <taxon>Metazoa</taxon>
        <taxon>Spiralia</taxon>
        <taxon>Lophotrochozoa</taxon>
        <taxon>Mollusca</taxon>
        <taxon>Gastropoda</taxon>
        <taxon>Heterobranchia</taxon>
        <taxon>Euthyneura</taxon>
        <taxon>Panpulmonata</taxon>
        <taxon>Eupulmonata</taxon>
        <taxon>Stylommatophora</taxon>
        <taxon>Helicina</taxon>
        <taxon>Arionoidea</taxon>
        <taxon>Arionidae</taxon>
        <taxon>Arion</taxon>
    </lineage>
</organism>
<evidence type="ECO:0000313" key="1">
    <source>
        <dbReference type="EMBL" id="CEK97745.1"/>
    </source>
</evidence>
<feature type="non-terminal residue" evidence="1">
    <location>
        <position position="1"/>
    </location>
</feature>
<reference evidence="1" key="1">
    <citation type="submission" date="2014-12" db="EMBL/GenBank/DDBJ databases">
        <title>Insight into the proteome of Arion vulgaris.</title>
        <authorList>
            <person name="Aradska J."/>
            <person name="Bulat T."/>
            <person name="Smidak R."/>
            <person name="Sarate P."/>
            <person name="Gangsoo J."/>
            <person name="Sialana F."/>
            <person name="Bilban M."/>
            <person name="Lubec G."/>
        </authorList>
    </citation>
    <scope>NUCLEOTIDE SEQUENCE</scope>
    <source>
        <tissue evidence="1">Skin</tissue>
    </source>
</reference>
<gene>
    <name evidence="1" type="primary">ORF216768</name>
</gene>
<dbReference type="EMBL" id="HACG01050880">
    <property type="protein sequence ID" value="CEK97745.1"/>
    <property type="molecule type" value="Transcribed_RNA"/>
</dbReference>
<accession>A0A0B7BZX4</accession>
<sequence>DTQLQVCQVSTELSLLCSRNCVVSIRSIRFPQNLVYGEPETGLSASDLSVSPELSLLWTRNWAVSFRPVRFPQSLV</sequence>
<feature type="non-terminal residue" evidence="1">
    <location>
        <position position="76"/>
    </location>
</feature>
<name>A0A0B7BZX4_9EUPU</name>
<dbReference type="AlphaFoldDB" id="A0A0B7BZX4"/>
<protein>
    <submittedName>
        <fullName evidence="1">Uncharacterized protein</fullName>
    </submittedName>
</protein>
<proteinExistence type="predicted"/>